<dbReference type="PANTHER" id="PTHR21661:SF35">
    <property type="entry name" value="EPOXIDE HYDROLASE"/>
    <property type="match status" value="1"/>
</dbReference>
<reference evidence="6" key="1">
    <citation type="submission" date="2021-01" db="EMBL/GenBank/DDBJ databases">
        <title>Whole genome shotgun sequence of Rhizocola hellebori NBRC 109834.</title>
        <authorList>
            <person name="Komaki H."/>
            <person name="Tamura T."/>
        </authorList>
    </citation>
    <scope>NUCLEOTIDE SEQUENCE</scope>
    <source>
        <strain evidence="6">NBRC 109834</strain>
    </source>
</reference>
<comment type="caution">
    <text evidence="6">The sequence shown here is derived from an EMBL/GenBank/DDBJ whole genome shotgun (WGS) entry which is preliminary data.</text>
</comment>
<dbReference type="InterPro" id="IPR010497">
    <property type="entry name" value="Epoxide_hydro_N"/>
</dbReference>
<evidence type="ECO:0000256" key="4">
    <source>
        <dbReference type="PIRSR" id="PIRSR001112-1"/>
    </source>
</evidence>
<evidence type="ECO:0000256" key="2">
    <source>
        <dbReference type="ARBA" id="ARBA00022797"/>
    </source>
</evidence>
<dbReference type="EMBL" id="BONY01000120">
    <property type="protein sequence ID" value="GIH11150.1"/>
    <property type="molecule type" value="Genomic_DNA"/>
</dbReference>
<feature type="active site" description="Nucleophile" evidence="4">
    <location>
        <position position="166"/>
    </location>
</feature>
<protein>
    <submittedName>
        <fullName evidence="6">Multidrug MFS transporter</fullName>
    </submittedName>
</protein>
<dbReference type="RefSeq" id="WP_203914868.1">
    <property type="nucleotide sequence ID" value="NZ_BONY01000120.1"/>
</dbReference>
<dbReference type="PIRSF" id="PIRSF001112">
    <property type="entry name" value="Epoxide_hydrolase"/>
    <property type="match status" value="1"/>
</dbReference>
<dbReference type="GO" id="GO:0097176">
    <property type="term" value="P:epoxide metabolic process"/>
    <property type="evidence" value="ECO:0007669"/>
    <property type="project" value="TreeGrafter"/>
</dbReference>
<feature type="active site" description="Proton donor" evidence="4">
    <location>
        <position position="284"/>
    </location>
</feature>
<dbReference type="InterPro" id="IPR000639">
    <property type="entry name" value="Epox_hydrolase-like"/>
</dbReference>
<feature type="active site" description="Proton acceptor" evidence="4">
    <location>
        <position position="338"/>
    </location>
</feature>
<keyword evidence="3" id="KW-0378">Hydrolase</keyword>
<evidence type="ECO:0000256" key="3">
    <source>
        <dbReference type="ARBA" id="ARBA00022801"/>
    </source>
</evidence>
<feature type="domain" description="Epoxide hydrolase N-terminal" evidence="5">
    <location>
        <begin position="8"/>
        <end position="108"/>
    </location>
</feature>
<dbReference type="Gene3D" id="3.40.50.1820">
    <property type="entry name" value="alpha/beta hydrolase"/>
    <property type="match status" value="1"/>
</dbReference>
<gene>
    <name evidence="6" type="ORF">Rhe02_92170</name>
</gene>
<dbReference type="InterPro" id="IPR016292">
    <property type="entry name" value="Epoxide_hydrolase"/>
</dbReference>
<evidence type="ECO:0000259" key="5">
    <source>
        <dbReference type="Pfam" id="PF06441"/>
    </source>
</evidence>
<evidence type="ECO:0000256" key="1">
    <source>
        <dbReference type="ARBA" id="ARBA00010088"/>
    </source>
</evidence>
<sequence length="359" mass="40301">MLFIIMAIQRFSIDIGDEVLADLRSRILATRWPDQVPSIGWQQGTELVYLQEFLAYWADGFDWAAASESLNQHEHFMTDDGVHFVHRRGSGGLPLLLTHGWPSAFLEYLPLLPLLPDFDVVIPSLPGYGFSRRPAQTGVNYRFVASRWHNLMTELGYSRYGAGGGDFGAGVATFLAIDHPDAVTGIHLTTFELSPTDGPQSEVERAYLAVNDSWATAERGYSSIQSTKPQTVGYGLNDSPAGLAAWLLEKWNSWTDTTPSRDYLCTLLTLYWATQTITPSMRDYWDNRWKAVTPTYVSTPTAFALFPHETVLEGEPPREFAERLYNVQRWTVFDRGGHFAPIEHPNLVAADLAAFFASR</sequence>
<evidence type="ECO:0000313" key="7">
    <source>
        <dbReference type="Proteomes" id="UP000612899"/>
    </source>
</evidence>
<proteinExistence type="inferred from homology"/>
<dbReference type="InterPro" id="IPR029058">
    <property type="entry name" value="AB_hydrolase_fold"/>
</dbReference>
<comment type="similarity">
    <text evidence="1">Belongs to the peptidase S33 family.</text>
</comment>
<dbReference type="PANTHER" id="PTHR21661">
    <property type="entry name" value="EPOXIDE HYDROLASE 1-RELATED"/>
    <property type="match status" value="1"/>
</dbReference>
<evidence type="ECO:0000313" key="6">
    <source>
        <dbReference type="EMBL" id="GIH11150.1"/>
    </source>
</evidence>
<keyword evidence="7" id="KW-1185">Reference proteome</keyword>
<dbReference type="SUPFAM" id="SSF53474">
    <property type="entry name" value="alpha/beta-Hydrolases"/>
    <property type="match status" value="1"/>
</dbReference>
<dbReference type="PRINTS" id="PR00412">
    <property type="entry name" value="EPOXHYDRLASE"/>
</dbReference>
<dbReference type="Pfam" id="PF06441">
    <property type="entry name" value="EHN"/>
    <property type="match status" value="1"/>
</dbReference>
<keyword evidence="2" id="KW-0058">Aromatic hydrocarbons catabolism</keyword>
<organism evidence="6 7">
    <name type="scientific">Rhizocola hellebori</name>
    <dbReference type="NCBI Taxonomy" id="1392758"/>
    <lineage>
        <taxon>Bacteria</taxon>
        <taxon>Bacillati</taxon>
        <taxon>Actinomycetota</taxon>
        <taxon>Actinomycetes</taxon>
        <taxon>Micromonosporales</taxon>
        <taxon>Micromonosporaceae</taxon>
        <taxon>Rhizocola</taxon>
    </lineage>
</organism>
<dbReference type="AlphaFoldDB" id="A0A8J3QK14"/>
<dbReference type="Proteomes" id="UP000612899">
    <property type="component" value="Unassembled WGS sequence"/>
</dbReference>
<name>A0A8J3QK14_9ACTN</name>
<accession>A0A8J3QK14</accession>
<dbReference type="GO" id="GO:0004301">
    <property type="term" value="F:epoxide hydrolase activity"/>
    <property type="evidence" value="ECO:0007669"/>
    <property type="project" value="TreeGrafter"/>
</dbReference>